<organism evidence="17 18">
    <name type="scientific">Globisporangium ultimum (strain ATCC 200006 / CBS 805.95 / DAOM BR144)</name>
    <name type="common">Pythium ultimum</name>
    <dbReference type="NCBI Taxonomy" id="431595"/>
    <lineage>
        <taxon>Eukaryota</taxon>
        <taxon>Sar</taxon>
        <taxon>Stramenopiles</taxon>
        <taxon>Oomycota</taxon>
        <taxon>Peronosporomycetes</taxon>
        <taxon>Pythiales</taxon>
        <taxon>Pythiaceae</taxon>
        <taxon>Globisporangium</taxon>
    </lineage>
</organism>
<dbReference type="SMART" id="SM00591">
    <property type="entry name" value="RWD"/>
    <property type="match status" value="1"/>
</dbReference>
<protein>
    <recommendedName>
        <fullName evidence="1">non-specific serine/threonine protein kinase</fullName>
        <ecNumber evidence="1">2.7.11.1</ecNumber>
    </recommendedName>
</protein>
<evidence type="ECO:0000313" key="18">
    <source>
        <dbReference type="Proteomes" id="UP000019132"/>
    </source>
</evidence>
<feature type="region of interest" description="Disordered" evidence="14">
    <location>
        <begin position="1"/>
        <end position="29"/>
    </location>
</feature>
<evidence type="ECO:0000259" key="16">
    <source>
        <dbReference type="PROSITE" id="PS50908"/>
    </source>
</evidence>
<feature type="active site" description="Proton acceptor" evidence="11">
    <location>
        <position position="579"/>
    </location>
</feature>
<feature type="region of interest" description="Disordered" evidence="14">
    <location>
        <begin position="1356"/>
        <end position="1397"/>
    </location>
</feature>
<feature type="binding site" evidence="12">
    <location>
        <position position="341"/>
    </location>
    <ligand>
        <name>ATP</name>
        <dbReference type="ChEBI" id="CHEBI:30616"/>
    </ligand>
</feature>
<dbReference type="InterPro" id="IPR036621">
    <property type="entry name" value="Anticodon-bd_dom_sf"/>
</dbReference>
<feature type="region of interest" description="Disordered" evidence="14">
    <location>
        <begin position="173"/>
        <end position="196"/>
    </location>
</feature>
<dbReference type="Gene3D" id="1.10.510.10">
    <property type="entry name" value="Transferase(Phosphotransferase) domain 1"/>
    <property type="match status" value="2"/>
</dbReference>
<evidence type="ECO:0000256" key="5">
    <source>
        <dbReference type="ARBA" id="ARBA00022777"/>
    </source>
</evidence>
<comment type="catalytic activity">
    <reaction evidence="10">
        <text>L-seryl-[protein] + ATP = O-phospho-L-seryl-[protein] + ADP + H(+)</text>
        <dbReference type="Rhea" id="RHEA:17989"/>
        <dbReference type="Rhea" id="RHEA-COMP:9863"/>
        <dbReference type="Rhea" id="RHEA-COMP:11604"/>
        <dbReference type="ChEBI" id="CHEBI:15378"/>
        <dbReference type="ChEBI" id="CHEBI:29999"/>
        <dbReference type="ChEBI" id="CHEBI:30616"/>
        <dbReference type="ChEBI" id="CHEBI:83421"/>
        <dbReference type="ChEBI" id="CHEBI:456216"/>
        <dbReference type="EC" id="2.7.11.1"/>
    </reaction>
</comment>
<dbReference type="GO" id="GO:0017148">
    <property type="term" value="P:negative regulation of translation"/>
    <property type="evidence" value="ECO:0007669"/>
    <property type="project" value="UniProtKB-KW"/>
</dbReference>
<feature type="compositionally biased region" description="Acidic residues" evidence="14">
    <location>
        <begin position="387"/>
        <end position="408"/>
    </location>
</feature>
<dbReference type="InterPro" id="IPR024435">
    <property type="entry name" value="HisRS-related_dom"/>
</dbReference>
<dbReference type="Gene3D" id="3.30.930.10">
    <property type="entry name" value="Bira Bifunctional Protein, Domain 2"/>
    <property type="match status" value="1"/>
</dbReference>
<evidence type="ECO:0000256" key="3">
    <source>
        <dbReference type="ARBA" id="ARBA00022679"/>
    </source>
</evidence>
<reference evidence="17" key="3">
    <citation type="submission" date="2015-02" db="UniProtKB">
        <authorList>
            <consortium name="EnsemblProtists"/>
        </authorList>
    </citation>
    <scope>IDENTIFICATION</scope>
    <source>
        <strain evidence="17">DAOM BR144</strain>
    </source>
</reference>
<keyword evidence="3" id="KW-0808">Transferase</keyword>
<dbReference type="InterPro" id="IPR017441">
    <property type="entry name" value="Protein_kinase_ATP_BS"/>
</dbReference>
<dbReference type="CDD" id="cd23823">
    <property type="entry name" value="RWD_GCN2"/>
    <property type="match status" value="1"/>
</dbReference>
<dbReference type="PROSITE" id="PS00107">
    <property type="entry name" value="PROTEIN_KINASE_ATP"/>
    <property type="match status" value="1"/>
</dbReference>
<accession>K3W6N3</accession>
<feature type="compositionally biased region" description="Acidic residues" evidence="14">
    <location>
        <begin position="491"/>
        <end position="505"/>
    </location>
</feature>
<dbReference type="InterPro" id="IPR045864">
    <property type="entry name" value="aa-tRNA-synth_II/BPL/LPL"/>
</dbReference>
<dbReference type="GO" id="GO:0000077">
    <property type="term" value="P:DNA damage checkpoint signaling"/>
    <property type="evidence" value="ECO:0007669"/>
    <property type="project" value="InterPro"/>
</dbReference>
<evidence type="ECO:0000256" key="2">
    <source>
        <dbReference type="ARBA" id="ARBA00022527"/>
    </source>
</evidence>
<dbReference type="SUPFAM" id="SSF56112">
    <property type="entry name" value="Protein kinase-like (PK-like)"/>
    <property type="match status" value="1"/>
</dbReference>
<comment type="catalytic activity">
    <reaction evidence="9">
        <text>L-threonyl-[protein] + ATP = O-phospho-L-threonyl-[protein] + ADP + H(+)</text>
        <dbReference type="Rhea" id="RHEA:46608"/>
        <dbReference type="Rhea" id="RHEA-COMP:11060"/>
        <dbReference type="Rhea" id="RHEA-COMP:11605"/>
        <dbReference type="ChEBI" id="CHEBI:15378"/>
        <dbReference type="ChEBI" id="CHEBI:30013"/>
        <dbReference type="ChEBI" id="CHEBI:30616"/>
        <dbReference type="ChEBI" id="CHEBI:61977"/>
        <dbReference type="ChEBI" id="CHEBI:456216"/>
        <dbReference type="EC" id="2.7.11.1"/>
    </reaction>
</comment>
<dbReference type="GO" id="GO:0005634">
    <property type="term" value="C:nucleus"/>
    <property type="evidence" value="ECO:0007669"/>
    <property type="project" value="TreeGrafter"/>
</dbReference>
<dbReference type="Pfam" id="PF12745">
    <property type="entry name" value="HGTP_anticodon2"/>
    <property type="match status" value="1"/>
</dbReference>
<evidence type="ECO:0000256" key="12">
    <source>
        <dbReference type="PIRSR" id="PIRSR000660-2"/>
    </source>
</evidence>
<evidence type="ECO:0000313" key="17">
    <source>
        <dbReference type="EnsemblProtists" id="PYU1_T000624"/>
    </source>
</evidence>
<keyword evidence="7" id="KW-0652">Protein synthesis inhibitor</keyword>
<dbReference type="EMBL" id="GL376620">
    <property type="status" value="NOT_ANNOTATED_CDS"/>
    <property type="molecule type" value="Genomic_DNA"/>
</dbReference>
<feature type="region of interest" description="Disordered" evidence="14">
    <location>
        <begin position="383"/>
        <end position="430"/>
    </location>
</feature>
<evidence type="ECO:0000256" key="13">
    <source>
        <dbReference type="PROSITE-ProRule" id="PRU10141"/>
    </source>
</evidence>
<feature type="compositionally biased region" description="Acidic residues" evidence="14">
    <location>
        <begin position="276"/>
        <end position="285"/>
    </location>
</feature>
<dbReference type="Gene3D" id="3.40.50.800">
    <property type="entry name" value="Anticodon-binding domain"/>
    <property type="match status" value="1"/>
</dbReference>
<keyword evidence="5" id="KW-0418">Kinase</keyword>
<dbReference type="InterPro" id="IPR000719">
    <property type="entry name" value="Prot_kinase_dom"/>
</dbReference>
<dbReference type="PANTHER" id="PTHR11042">
    <property type="entry name" value="EUKARYOTIC TRANSLATION INITIATION FACTOR 2-ALPHA KINASE EIF2-ALPHA KINASE -RELATED"/>
    <property type="match status" value="1"/>
</dbReference>
<feature type="compositionally biased region" description="Basic and acidic residues" evidence="14">
    <location>
        <begin position="177"/>
        <end position="194"/>
    </location>
</feature>
<evidence type="ECO:0000256" key="9">
    <source>
        <dbReference type="ARBA" id="ARBA00047899"/>
    </source>
</evidence>
<dbReference type="SMART" id="SM00220">
    <property type="entry name" value="S_TKc"/>
    <property type="match status" value="1"/>
</dbReference>
<dbReference type="EnsemblProtists" id="PYU1_T000624">
    <property type="protein sequence ID" value="PYU1_T000624"/>
    <property type="gene ID" value="PYU1_G000624"/>
</dbReference>
<dbReference type="InterPro" id="IPR006575">
    <property type="entry name" value="RWD_dom"/>
</dbReference>
<dbReference type="InParanoid" id="K3W6N3"/>
<feature type="compositionally biased region" description="Basic residues" evidence="14">
    <location>
        <begin position="217"/>
        <end position="234"/>
    </location>
</feature>
<feature type="compositionally biased region" description="Acidic residues" evidence="14">
    <location>
        <begin position="239"/>
        <end position="259"/>
    </location>
</feature>
<dbReference type="Gene3D" id="3.30.200.20">
    <property type="entry name" value="Phosphorylase Kinase, domain 1"/>
    <property type="match status" value="1"/>
</dbReference>
<feature type="compositionally biased region" description="Basic residues" evidence="14">
    <location>
        <begin position="509"/>
        <end position="525"/>
    </location>
</feature>
<dbReference type="SUPFAM" id="SSF54495">
    <property type="entry name" value="UBC-like"/>
    <property type="match status" value="1"/>
</dbReference>
<dbReference type="InterPro" id="IPR011009">
    <property type="entry name" value="Kinase-like_dom_sf"/>
</dbReference>
<dbReference type="SUPFAM" id="SSF55681">
    <property type="entry name" value="Class II aaRS and biotin synthetases"/>
    <property type="match status" value="1"/>
</dbReference>
<feature type="binding site" evidence="12">
    <location>
        <begin position="318"/>
        <end position="326"/>
    </location>
    <ligand>
        <name>ATP</name>
        <dbReference type="ChEBI" id="CHEBI:30616"/>
    </ligand>
</feature>
<dbReference type="InterPro" id="IPR016255">
    <property type="entry name" value="Gcn2"/>
</dbReference>
<dbReference type="InterPro" id="IPR008271">
    <property type="entry name" value="Ser/Thr_kinase_AS"/>
</dbReference>
<keyword evidence="18" id="KW-1185">Reference proteome</keyword>
<feature type="compositionally biased region" description="Basic and acidic residues" evidence="14">
    <location>
        <begin position="420"/>
        <end position="430"/>
    </location>
</feature>
<evidence type="ECO:0000256" key="6">
    <source>
        <dbReference type="ARBA" id="ARBA00022840"/>
    </source>
</evidence>
<dbReference type="OMA" id="WFLRIND"/>
<dbReference type="GO" id="GO:0004694">
    <property type="term" value="F:eukaryotic translation initiation factor 2alpha kinase activity"/>
    <property type="evidence" value="ECO:0007669"/>
    <property type="project" value="InterPro"/>
</dbReference>
<reference evidence="18" key="2">
    <citation type="submission" date="2010-04" db="EMBL/GenBank/DDBJ databases">
        <authorList>
            <person name="Buell R."/>
            <person name="Hamilton J."/>
            <person name="Hostetler J."/>
        </authorList>
    </citation>
    <scope>NUCLEOTIDE SEQUENCE [LARGE SCALE GENOMIC DNA]</scope>
    <source>
        <strain evidence="18">DAOM:BR144</strain>
    </source>
</reference>
<evidence type="ECO:0000256" key="4">
    <source>
        <dbReference type="ARBA" id="ARBA00022741"/>
    </source>
</evidence>
<feature type="domain" description="RWD" evidence="16">
    <location>
        <begin position="49"/>
        <end position="162"/>
    </location>
</feature>
<dbReference type="PROSITE" id="PS50908">
    <property type="entry name" value="RWD"/>
    <property type="match status" value="1"/>
</dbReference>
<evidence type="ECO:0000256" key="14">
    <source>
        <dbReference type="SAM" id="MobiDB-lite"/>
    </source>
</evidence>
<feature type="region of interest" description="Disordered" evidence="14">
    <location>
        <begin position="491"/>
        <end position="525"/>
    </location>
</feature>
<evidence type="ECO:0000256" key="8">
    <source>
        <dbReference type="ARBA" id="ARBA00037982"/>
    </source>
</evidence>
<feature type="compositionally biased region" description="Basic and acidic residues" evidence="14">
    <location>
        <begin position="293"/>
        <end position="307"/>
    </location>
</feature>
<evidence type="ECO:0000259" key="15">
    <source>
        <dbReference type="PROSITE" id="PS50011"/>
    </source>
</evidence>
<dbReference type="InterPro" id="IPR050339">
    <property type="entry name" value="CC_SR_Kinase"/>
</dbReference>
<evidence type="ECO:0000256" key="7">
    <source>
        <dbReference type="ARBA" id="ARBA00023193"/>
    </source>
</evidence>
<dbReference type="PROSITE" id="PS00108">
    <property type="entry name" value="PROTEIN_KINASE_ST"/>
    <property type="match status" value="1"/>
</dbReference>
<dbReference type="Pfam" id="PF05773">
    <property type="entry name" value="RWD"/>
    <property type="match status" value="1"/>
</dbReference>
<dbReference type="GO" id="GO:0005829">
    <property type="term" value="C:cytosol"/>
    <property type="evidence" value="ECO:0007669"/>
    <property type="project" value="TreeGrafter"/>
</dbReference>
<dbReference type="Proteomes" id="UP000019132">
    <property type="component" value="Unassembled WGS sequence"/>
</dbReference>
<evidence type="ECO:0000256" key="1">
    <source>
        <dbReference type="ARBA" id="ARBA00012513"/>
    </source>
</evidence>
<evidence type="ECO:0000256" key="11">
    <source>
        <dbReference type="PIRSR" id="PIRSR000660-1"/>
    </source>
</evidence>
<dbReference type="InterPro" id="IPR016135">
    <property type="entry name" value="UBQ-conjugating_enzyme/RWD"/>
</dbReference>
<feature type="region of interest" description="Disordered" evidence="14">
    <location>
        <begin position="215"/>
        <end position="307"/>
    </location>
</feature>
<feature type="binding site" evidence="13">
    <location>
        <position position="342"/>
    </location>
    <ligand>
        <name>ATP</name>
        <dbReference type="ChEBI" id="CHEBI:30616"/>
    </ligand>
</feature>
<keyword evidence="4 12" id="KW-0547">Nucleotide-binding</keyword>
<keyword evidence="6 12" id="KW-0067">ATP-binding</keyword>
<name>K3W6N3_GLOUD</name>
<dbReference type="EC" id="2.7.11.1" evidence="1"/>
<dbReference type="eggNOG" id="KOG1035">
    <property type="taxonomic scope" value="Eukaryota"/>
</dbReference>
<dbReference type="VEuPathDB" id="FungiDB:PYU1_G000624"/>
<sequence length="1553" mass="174609">MAKKKGKKKAATEPNAHPQHEPTAPAKPLVPSTLWDAETLQQSLELQAQELEVLQAIYDQDLVLKTSTLVYNYIFTIRLFCEAFDGATGNAAATAEVLLHIDFGRAYPLKQAAAIAVELKHGLSKDETKQLTKELEKLAEEKIGDVMAYDLVMHATEFIQEHLKDQSSFFDQMMQRQQDRENEKKRAEEKLHQLEEEETLAKTQEILAIIDAERKRKQEKMKKRNNARRRRRHRSSIDMADEYGDSQDELDGSDGDLESSSDRVSTIPERQRSMDDQFEEEDDEGSSSNSDSLSEHDPMDSEHLRSRYHGDFKELGLLGRGGGGEVVKVRNRLDRQLYAVKKVKLDPEDPTMKKKILREVKTISRMQHRHIVRYFQAWIEGDSGGLSDDDDDDESSDDDFEDSEEDDSVSLYDESGAQERSSESSDMMHEEGLDLATNTTDEDDDWLGTMNRSVGLWPSKHDSRRSSNPFRKILVNSVHDDGFDWEGLEEAPIVEEGDDSSDDDDGQYRRKRQPHAPAKSPKRKSEKLYIQMEFCEGKALREVIDKGSLWTETDKIWTLFRQILEAIVYIHRQGIIHRDIKPPNIFLDAEGTVKLGDFGLAVRPPKILDDDIDENAVGTEESTRVLDTSTGTFLSTGSSAAELYGRLKLENLESTRVTPLPRAAHEEFTSFMSASEMENSNITTGVGTAFYRAPEQEKEGQRYNQKADMFSLGILFFEMWSPPFTTGMERAQALIGLREKHALPPEFRAPDAVKEIVLWLCNPNPAARPNAAELLASPLLPAKMEVEGTYLKEALEILANPEGKFFCQLIDALLTQEPVNHIDYTYDHLESVKMRSYMIELRAKSYVKNVLQKVFERHGAVEHTTPLLMPRAPEQNYTGIPLTTPQNSCGLLDGAGVSVSLPFDLTERLARFVARHNITRLKCYQFDRVYRKNIVGGHPRELMESDFDIIWDDRGPSRFMELEGLEVVAEVIDNLGSSLGSYYLRFNDARITRAILELCNVPQSARREILKLLANEASSRVHAGVASTIPLSMKPGRAKFIARKIKEHGASQESIDALKPFFLLPEDSATSLEMIEHEIQRLFAKNLSINKAKDEKIIATERKHSQRRDTQLRRMLKDCNEGIAALRHLLDGIEFLRLSRHVCTRLDLGLSPRPERYVSGFIFQAVLMATSTVHPAAASTMKATTTSTQVIAEGGRYDTLITRFKLPAAYVKSSSVAAMGVRFSIDKIVSCVVDSMSLTVAEPKALCHDLLGGARKILVCTAGKATDTVLLRMQISLMLWNHGIGADYLHPDPLHLEDLEDYCAQQGIHWMVIVQKHMMREKKQVKIRTVKNPSEPDVVVSSSSLVDTVMELLASGKSSHHSESTSGGGRNTHTYDHGLNGSHGPGGSHQRGGRESVAGGAGFQPVFDVKVVDGKHYVGKDGNSKNKNNSMDNQKITRRVSKWITSSFSSRGDEAMKVLSVDLPFALVRELSSALMEHGGTDGLDIVCANYPRYRKQLRYTTDEILALEPKGGRERYVLLHSLVDDRYDLMSLAQSSKSGRKQHNNTAMKRSP</sequence>
<dbReference type="GO" id="GO:0005524">
    <property type="term" value="F:ATP binding"/>
    <property type="evidence" value="ECO:0007669"/>
    <property type="project" value="UniProtKB-UniRule"/>
</dbReference>
<feature type="region of interest" description="Disordered" evidence="14">
    <location>
        <begin position="1534"/>
        <end position="1553"/>
    </location>
</feature>
<dbReference type="HOGENOM" id="CLU_001222_0_0_1"/>
<evidence type="ECO:0000256" key="10">
    <source>
        <dbReference type="ARBA" id="ARBA00048679"/>
    </source>
</evidence>
<dbReference type="STRING" id="431595.K3W6N3"/>
<dbReference type="PROSITE" id="PS50011">
    <property type="entry name" value="PROTEIN_KINASE_DOM"/>
    <property type="match status" value="1"/>
</dbReference>
<reference evidence="18" key="1">
    <citation type="journal article" date="2010" name="Genome Biol.">
        <title>Genome sequence of the necrotrophic plant pathogen Pythium ultimum reveals original pathogenicity mechanisms and effector repertoire.</title>
        <authorList>
            <person name="Levesque C.A."/>
            <person name="Brouwer H."/>
            <person name="Cano L."/>
            <person name="Hamilton J.P."/>
            <person name="Holt C."/>
            <person name="Huitema E."/>
            <person name="Raffaele S."/>
            <person name="Robideau G.P."/>
            <person name="Thines M."/>
            <person name="Win J."/>
            <person name="Zerillo M.M."/>
            <person name="Beakes G.W."/>
            <person name="Boore J.L."/>
            <person name="Busam D."/>
            <person name="Dumas B."/>
            <person name="Ferriera S."/>
            <person name="Fuerstenberg S.I."/>
            <person name="Gachon C.M."/>
            <person name="Gaulin E."/>
            <person name="Govers F."/>
            <person name="Grenville-Briggs L."/>
            <person name="Horner N."/>
            <person name="Hostetler J."/>
            <person name="Jiang R.H."/>
            <person name="Johnson J."/>
            <person name="Krajaejun T."/>
            <person name="Lin H."/>
            <person name="Meijer H.J."/>
            <person name="Moore B."/>
            <person name="Morris P."/>
            <person name="Phuntmart V."/>
            <person name="Puiu D."/>
            <person name="Shetty J."/>
            <person name="Stajich J.E."/>
            <person name="Tripathy S."/>
            <person name="Wawra S."/>
            <person name="van West P."/>
            <person name="Whitty B.R."/>
            <person name="Coutinho P.M."/>
            <person name="Henrissat B."/>
            <person name="Martin F."/>
            <person name="Thomas P.D."/>
            <person name="Tyler B.M."/>
            <person name="De Vries R.P."/>
            <person name="Kamoun S."/>
            <person name="Yandell M."/>
            <person name="Tisserat N."/>
            <person name="Buell C.R."/>
        </authorList>
    </citation>
    <scope>NUCLEOTIDE SEQUENCE</scope>
    <source>
        <strain evidence="18">DAOM:BR144</strain>
    </source>
</reference>
<dbReference type="PIRSF" id="PIRSF000660">
    <property type="entry name" value="Ser/Thr_PK_GCN2"/>
    <property type="match status" value="1"/>
</dbReference>
<proteinExistence type="inferred from homology"/>
<dbReference type="Pfam" id="PF00069">
    <property type="entry name" value="Pkinase"/>
    <property type="match status" value="3"/>
</dbReference>
<comment type="similarity">
    <text evidence="8">Belongs to the protein kinase superfamily. Ser/Thr protein kinase family. GCN2 subfamily.</text>
</comment>
<keyword evidence="2" id="KW-0723">Serine/threonine-protein kinase</keyword>
<feature type="domain" description="Protein kinase" evidence="15">
    <location>
        <begin position="312"/>
        <end position="780"/>
    </location>
</feature>
<dbReference type="Gene3D" id="3.10.110.10">
    <property type="entry name" value="Ubiquitin Conjugating Enzyme"/>
    <property type="match status" value="1"/>
</dbReference>
<feature type="compositionally biased region" description="Gly residues" evidence="14">
    <location>
        <begin position="1381"/>
        <end position="1390"/>
    </location>
</feature>
<dbReference type="PANTHER" id="PTHR11042:SF136">
    <property type="entry name" value="EIF-2-ALPHA KINASE GCN2"/>
    <property type="match status" value="1"/>
</dbReference>